<evidence type="ECO:0000256" key="1">
    <source>
        <dbReference type="SAM" id="Phobius"/>
    </source>
</evidence>
<evidence type="ECO:0000313" key="2">
    <source>
        <dbReference type="EMBL" id="ASQ40207.1"/>
    </source>
</evidence>
<feature type="transmembrane region" description="Helical" evidence="1">
    <location>
        <begin position="12"/>
        <end position="32"/>
    </location>
</feature>
<accession>A0A3G1IVX4</accession>
<protein>
    <submittedName>
        <fullName evidence="2">Uncharacterized protein</fullName>
    </submittedName>
</protein>
<keyword evidence="2" id="KW-0934">Plastid</keyword>
<geneLocation type="plastid" evidence="2"/>
<keyword evidence="1" id="KW-0472">Membrane</keyword>
<keyword evidence="1" id="KW-1133">Transmembrane helix</keyword>
<dbReference type="AlphaFoldDB" id="A0A3G1IVX4"/>
<sequence>MGEYFDKKTEKVHYLHLYIIDNYYYLILYKMFLKRYY</sequence>
<reference evidence="2" key="1">
    <citation type="submission" date="2017-05" db="EMBL/GenBank/DDBJ databases">
        <title>Plastid comparative genomics reveals ancient divergence between Glaucophyte genera.</title>
        <authorList>
            <person name="Figueroa-Martinez F.J."/>
            <person name="Jackson C."/>
            <person name="Reyes-Prieto A."/>
        </authorList>
    </citation>
    <scope>NUCLEOTIDE SEQUENCE</scope>
    <source>
        <strain evidence="2">SAG 46.84</strain>
    </source>
</reference>
<dbReference type="RefSeq" id="YP_009546146.1">
    <property type="nucleotide sequence ID" value="NC_040153.1"/>
</dbReference>
<name>A0A3G1IVX4_9EUKA</name>
<proteinExistence type="predicted"/>
<dbReference type="EMBL" id="MF167426">
    <property type="protein sequence ID" value="ASQ40207.1"/>
    <property type="molecule type" value="Genomic_DNA"/>
</dbReference>
<organism evidence="2">
    <name type="scientific">Gloeochaete wittrockiana</name>
    <dbReference type="NCBI Taxonomy" id="38269"/>
    <lineage>
        <taxon>Eukaryota</taxon>
        <taxon>Glaucocystophyceae</taxon>
        <taxon>Gloeochaetales</taxon>
        <taxon>Gloeochaetaceae</taxon>
        <taxon>Gloeochaete</taxon>
    </lineage>
</organism>
<dbReference type="GeneID" id="38572611"/>
<gene>
    <name evidence="2" type="primary">orf471</name>
</gene>
<keyword evidence="1" id="KW-0812">Transmembrane</keyword>